<name>A0AAU8GE30_9CHLR</name>
<dbReference type="EMBL" id="CP159307">
    <property type="protein sequence ID" value="XCH34003.1"/>
    <property type="molecule type" value="Genomic_DNA"/>
</dbReference>
<gene>
    <name evidence="2" type="ORF">ABV300_03750</name>
</gene>
<evidence type="ECO:0000313" key="2">
    <source>
        <dbReference type="EMBL" id="XCH34003.1"/>
    </source>
</evidence>
<dbReference type="Gene3D" id="3.40.1440.10">
    <property type="entry name" value="GIY-YIG endonuclease"/>
    <property type="match status" value="1"/>
</dbReference>
<dbReference type="AlphaFoldDB" id="A0AAU8GE30"/>
<dbReference type="PROSITE" id="PS50164">
    <property type="entry name" value="GIY_YIG"/>
    <property type="match status" value="1"/>
</dbReference>
<reference evidence="2" key="1">
    <citation type="submission" date="2024-06" db="EMBL/GenBank/DDBJ databases">
        <title>A Novel Isolate, Dehalogenimonas sp. Strain 4OHTPN, Dechlorinates Aromatic 4 Hydroxy chlorothalonil by a Novel Reductive Dehalogenase.</title>
        <authorList>
            <person name="Liu G."/>
        </authorList>
    </citation>
    <scope>NUCLEOTIDE SEQUENCE</scope>
    <source>
        <strain evidence="2">4OHTPN</strain>
    </source>
</reference>
<feature type="domain" description="GIY-YIG" evidence="1">
    <location>
        <begin position="32"/>
        <end position="120"/>
    </location>
</feature>
<accession>A0AAU8GE30</accession>
<dbReference type="InterPro" id="IPR000305">
    <property type="entry name" value="GIY-YIG_endonuc"/>
</dbReference>
<proteinExistence type="predicted"/>
<evidence type="ECO:0000259" key="1">
    <source>
        <dbReference type="PROSITE" id="PS50164"/>
    </source>
</evidence>
<dbReference type="RefSeq" id="WP_353715191.1">
    <property type="nucleotide sequence ID" value="NZ_CP159307.1"/>
</dbReference>
<sequence length="125" mass="14074">MELEALKQGINVIPWLEQAAGVTHSFTSTTHGPCNVYIILLRGIEPDKNEYALYVGQSARKPEERFKQHKDGCKSGAGWVRDYGICLLPTLYEHLMNISRDEAEKLEQEIAETLKSAEIKVYGGH</sequence>
<organism evidence="2">
    <name type="scientific">Dehalogenimonas sp. 4OHTPN</name>
    <dbReference type="NCBI Taxonomy" id="3166643"/>
    <lineage>
        <taxon>Bacteria</taxon>
        <taxon>Bacillati</taxon>
        <taxon>Chloroflexota</taxon>
        <taxon>Dehalococcoidia</taxon>
        <taxon>Dehalococcoidales</taxon>
        <taxon>Dehalococcoidaceae</taxon>
        <taxon>Dehalogenimonas</taxon>
    </lineage>
</organism>
<dbReference type="InterPro" id="IPR035901">
    <property type="entry name" value="GIY-YIG_endonuc_sf"/>
</dbReference>
<protein>
    <recommendedName>
        <fullName evidence="1">GIY-YIG domain-containing protein</fullName>
    </recommendedName>
</protein>